<reference evidence="2" key="1">
    <citation type="submission" date="2020-09" db="EMBL/GenBank/DDBJ databases">
        <title>Genome-Enabled Discovery of Anthraquinone Biosynthesis in Senna tora.</title>
        <authorList>
            <person name="Kang S.-H."/>
            <person name="Pandey R.P."/>
            <person name="Lee C.-M."/>
            <person name="Sim J.-S."/>
            <person name="Jeong J.-T."/>
            <person name="Choi B.-S."/>
            <person name="Jung M."/>
            <person name="Ginzburg D."/>
            <person name="Zhao K."/>
            <person name="Won S.Y."/>
            <person name="Oh T.-J."/>
            <person name="Yu Y."/>
            <person name="Kim N.-H."/>
            <person name="Lee O.R."/>
            <person name="Lee T.-H."/>
            <person name="Bashyal P."/>
            <person name="Kim T.-S."/>
            <person name="Lee W.-H."/>
            <person name="Kawkins C."/>
            <person name="Kim C.-K."/>
            <person name="Kim J.S."/>
            <person name="Ahn B.O."/>
            <person name="Rhee S.Y."/>
            <person name="Sohng J.K."/>
        </authorList>
    </citation>
    <scope>NUCLEOTIDE SEQUENCE</scope>
    <source>
        <tissue evidence="2">Leaf</tissue>
    </source>
</reference>
<dbReference type="PANTHER" id="PTHR32166">
    <property type="entry name" value="OSJNBA0013A04.12 PROTEIN"/>
    <property type="match status" value="1"/>
</dbReference>
<comment type="caution">
    <text evidence="2">The sequence shown here is derived from an EMBL/GenBank/DDBJ whole genome shotgun (WGS) entry which is preliminary data.</text>
</comment>
<feature type="domain" description="DUF659" evidence="1">
    <location>
        <begin position="160"/>
        <end position="212"/>
    </location>
</feature>
<dbReference type="Pfam" id="PF04937">
    <property type="entry name" value="DUF659"/>
    <property type="match status" value="1"/>
</dbReference>
<dbReference type="PANTHER" id="PTHR32166:SF122">
    <property type="entry name" value="OS09G0499600 PROTEIN"/>
    <property type="match status" value="1"/>
</dbReference>
<evidence type="ECO:0000313" key="3">
    <source>
        <dbReference type="Proteomes" id="UP000634136"/>
    </source>
</evidence>
<protein>
    <recommendedName>
        <fullName evidence="1">DUF659 domain-containing protein</fullName>
    </recommendedName>
</protein>
<dbReference type="EMBL" id="JAAIUW010000004">
    <property type="protein sequence ID" value="KAF7834737.1"/>
    <property type="molecule type" value="Genomic_DNA"/>
</dbReference>
<keyword evidence="3" id="KW-1185">Reference proteome</keyword>
<accession>A0A835CCW2</accession>
<dbReference type="InterPro" id="IPR007021">
    <property type="entry name" value="DUF659"/>
</dbReference>
<dbReference type="OrthoDB" id="2013475at2759"/>
<sequence>MRNPLKLNEPERGAQLVNFSKNRTQRRQHIITIMEETEDHCLIPFDHYIFFLSSIVSSWSNGIDLVQSRSTNQPKMASDLMKTLRKKLGEVVSKLIIYERLPMNLAISPWLHNLINATAAEIGTRVKFPTPYKISDVYLESEFQSMKECIDRMKMIWQEKEVGEQYVVQVITDNEGALKASSKKLMEKRKHIFWTPCAAHCIDLCLEDIGKIIQ</sequence>
<evidence type="ECO:0000259" key="1">
    <source>
        <dbReference type="Pfam" id="PF04937"/>
    </source>
</evidence>
<dbReference type="AlphaFoldDB" id="A0A835CCW2"/>
<gene>
    <name evidence="2" type="ORF">G2W53_009596</name>
</gene>
<proteinExistence type="predicted"/>
<dbReference type="Proteomes" id="UP000634136">
    <property type="component" value="Unassembled WGS sequence"/>
</dbReference>
<organism evidence="2 3">
    <name type="scientific">Senna tora</name>
    <dbReference type="NCBI Taxonomy" id="362788"/>
    <lineage>
        <taxon>Eukaryota</taxon>
        <taxon>Viridiplantae</taxon>
        <taxon>Streptophyta</taxon>
        <taxon>Embryophyta</taxon>
        <taxon>Tracheophyta</taxon>
        <taxon>Spermatophyta</taxon>
        <taxon>Magnoliopsida</taxon>
        <taxon>eudicotyledons</taxon>
        <taxon>Gunneridae</taxon>
        <taxon>Pentapetalae</taxon>
        <taxon>rosids</taxon>
        <taxon>fabids</taxon>
        <taxon>Fabales</taxon>
        <taxon>Fabaceae</taxon>
        <taxon>Caesalpinioideae</taxon>
        <taxon>Cassia clade</taxon>
        <taxon>Senna</taxon>
    </lineage>
</organism>
<name>A0A835CCW2_9FABA</name>
<evidence type="ECO:0000313" key="2">
    <source>
        <dbReference type="EMBL" id="KAF7834737.1"/>
    </source>
</evidence>